<dbReference type="OrthoDB" id="9807195at2"/>
<dbReference type="Proteomes" id="UP000315010">
    <property type="component" value="Unassembled WGS sequence"/>
</dbReference>
<evidence type="ECO:0000313" key="4">
    <source>
        <dbReference type="EMBL" id="TWT83194.1"/>
    </source>
</evidence>
<dbReference type="InterPro" id="IPR003695">
    <property type="entry name" value="Ppx_GppA_N"/>
</dbReference>
<dbReference type="SUPFAM" id="SSF53067">
    <property type="entry name" value="Actin-like ATPase domain"/>
    <property type="match status" value="2"/>
</dbReference>
<dbReference type="RefSeq" id="WP_146400192.1">
    <property type="nucleotide sequence ID" value="NZ_SJPJ01000001.1"/>
</dbReference>
<dbReference type="SUPFAM" id="SSF109604">
    <property type="entry name" value="HD-domain/PDEase-like"/>
    <property type="match status" value="1"/>
</dbReference>
<dbReference type="Pfam" id="PF21447">
    <property type="entry name" value="Ppx-GppA_III"/>
    <property type="match status" value="1"/>
</dbReference>
<dbReference type="PANTHER" id="PTHR30005">
    <property type="entry name" value="EXOPOLYPHOSPHATASE"/>
    <property type="match status" value="1"/>
</dbReference>
<dbReference type="InterPro" id="IPR050273">
    <property type="entry name" value="GppA/Ppx_hydrolase"/>
</dbReference>
<dbReference type="Gene3D" id="3.30.420.150">
    <property type="entry name" value="Exopolyphosphatase. Domain 2"/>
    <property type="match status" value="1"/>
</dbReference>
<evidence type="ECO:0000256" key="1">
    <source>
        <dbReference type="ARBA" id="ARBA00022801"/>
    </source>
</evidence>
<feature type="domain" description="Ppx/GppA phosphatase N-terminal" evidence="2">
    <location>
        <begin position="39"/>
        <end position="323"/>
    </location>
</feature>
<dbReference type="AlphaFoldDB" id="A0A5C5Z7B9"/>
<feature type="domain" description="Ppx/GppA phosphatase C-terminal" evidence="3">
    <location>
        <begin position="339"/>
        <end position="493"/>
    </location>
</feature>
<sequence length="526" mass="58662">MMPTAQVPSTPLLPISPRPVAVIDIGATSIRMAIAEIHEDGEFRTLDTLVQPVDFGREVFAVRRLSRASIERAATILKQYQRVLREYGITSNENVRVVATSAVREAFNRLAFTDRIYIVTGLTIEAIDEAEVSRITYMGIAPQLRNDPELADGRSIVAEVGGGNTEVLVIRSGNVLHSQSYRLGSLRLLQSVNQAKVLPSRQRGFLENHIRRTLDNIVDDVKPDPTNRIVAFGGDIRFAAHRILEDWDGVSLAPLDTERLAEFTNEVLKLDVDAIVKRFGASFIEAETLGPALLAYTMLAQSFSQSSVFVCDTNLRDGLLHDIAVGGSWTAEFRNQIVRSALGLGRRFDFDESHARNVADLSRKLFDQLGREHRLDYRQEVLLHVAALLHEIGLMINVRSNHKHALYVIRNSEIFGLSKSELLQVGLVARYHRRANPQPSHEGYASLDREERVTVAKLAAILRLAIALDDTRSGRIREIECTREAKQLVIKVPGVDDVSLEHVALRQNAGLFRDVFGIPVLLRAGR</sequence>
<organism evidence="4 5">
    <name type="scientific">Novipirellula herctigrandis</name>
    <dbReference type="NCBI Taxonomy" id="2527986"/>
    <lineage>
        <taxon>Bacteria</taxon>
        <taxon>Pseudomonadati</taxon>
        <taxon>Planctomycetota</taxon>
        <taxon>Planctomycetia</taxon>
        <taxon>Pirellulales</taxon>
        <taxon>Pirellulaceae</taxon>
        <taxon>Novipirellula</taxon>
    </lineage>
</organism>
<dbReference type="Gene3D" id="1.10.3210.10">
    <property type="entry name" value="Hypothetical protein af1432"/>
    <property type="match status" value="1"/>
</dbReference>
<dbReference type="PANTHER" id="PTHR30005:SF0">
    <property type="entry name" value="RETROGRADE REGULATION PROTEIN 2"/>
    <property type="match status" value="1"/>
</dbReference>
<comment type="caution">
    <text evidence="4">The sequence shown here is derived from an EMBL/GenBank/DDBJ whole genome shotgun (WGS) entry which is preliminary data.</text>
</comment>
<dbReference type="EC" id="3.6.1.11" evidence="4"/>
<gene>
    <name evidence="4" type="primary">ppx</name>
    <name evidence="4" type="ORF">CA13_46570</name>
</gene>
<dbReference type="Pfam" id="PF02541">
    <property type="entry name" value="Ppx-GppA"/>
    <property type="match status" value="1"/>
</dbReference>
<proteinExistence type="predicted"/>
<dbReference type="InterPro" id="IPR030673">
    <property type="entry name" value="PyroPPase_GppA_Ppx"/>
</dbReference>
<dbReference type="InterPro" id="IPR048950">
    <property type="entry name" value="Ppx_GppA_C"/>
</dbReference>
<reference evidence="4 5" key="1">
    <citation type="submission" date="2019-02" db="EMBL/GenBank/DDBJ databases">
        <title>Deep-cultivation of Planctomycetes and their phenomic and genomic characterization uncovers novel biology.</title>
        <authorList>
            <person name="Wiegand S."/>
            <person name="Jogler M."/>
            <person name="Boedeker C."/>
            <person name="Pinto D."/>
            <person name="Vollmers J."/>
            <person name="Rivas-Marin E."/>
            <person name="Kohn T."/>
            <person name="Peeters S.H."/>
            <person name="Heuer A."/>
            <person name="Rast P."/>
            <person name="Oberbeckmann S."/>
            <person name="Bunk B."/>
            <person name="Jeske O."/>
            <person name="Meyerdierks A."/>
            <person name="Storesund J.E."/>
            <person name="Kallscheuer N."/>
            <person name="Luecker S."/>
            <person name="Lage O.M."/>
            <person name="Pohl T."/>
            <person name="Merkel B.J."/>
            <person name="Hornburger P."/>
            <person name="Mueller R.-W."/>
            <person name="Bruemmer F."/>
            <person name="Labrenz M."/>
            <person name="Spormann A.M."/>
            <person name="Op Den Camp H."/>
            <person name="Overmann J."/>
            <person name="Amann R."/>
            <person name="Jetten M.S.M."/>
            <person name="Mascher T."/>
            <person name="Medema M.H."/>
            <person name="Devos D.P."/>
            <person name="Kaster A.-K."/>
            <person name="Ovreas L."/>
            <person name="Rohde M."/>
            <person name="Galperin M.Y."/>
            <person name="Jogler C."/>
        </authorList>
    </citation>
    <scope>NUCLEOTIDE SEQUENCE [LARGE SCALE GENOMIC DNA]</scope>
    <source>
        <strain evidence="4 5">CA13</strain>
    </source>
</reference>
<dbReference type="Gene3D" id="3.30.420.40">
    <property type="match status" value="1"/>
</dbReference>
<dbReference type="InterPro" id="IPR043129">
    <property type="entry name" value="ATPase_NBD"/>
</dbReference>
<dbReference type="PIRSF" id="PIRSF001267">
    <property type="entry name" value="Pyrophosphatase_GppA_Ppx"/>
    <property type="match status" value="1"/>
</dbReference>
<protein>
    <submittedName>
        <fullName evidence="4">Exopolyphosphatase</fullName>
        <ecNumber evidence="4">3.6.1.11</ecNumber>
    </submittedName>
</protein>
<keyword evidence="1 4" id="KW-0378">Hydrolase</keyword>
<dbReference type="GO" id="GO:0004309">
    <property type="term" value="F:exopolyphosphatase activity"/>
    <property type="evidence" value="ECO:0007669"/>
    <property type="project" value="UniProtKB-EC"/>
</dbReference>
<keyword evidence="5" id="KW-1185">Reference proteome</keyword>
<name>A0A5C5Z7B9_9BACT</name>
<accession>A0A5C5Z7B9</accession>
<dbReference type="EMBL" id="SJPJ01000001">
    <property type="protein sequence ID" value="TWT83194.1"/>
    <property type="molecule type" value="Genomic_DNA"/>
</dbReference>
<evidence type="ECO:0000259" key="3">
    <source>
        <dbReference type="Pfam" id="PF21447"/>
    </source>
</evidence>
<evidence type="ECO:0000259" key="2">
    <source>
        <dbReference type="Pfam" id="PF02541"/>
    </source>
</evidence>
<evidence type="ECO:0000313" key="5">
    <source>
        <dbReference type="Proteomes" id="UP000315010"/>
    </source>
</evidence>
<dbReference type="CDD" id="cd24006">
    <property type="entry name" value="ASKHA_NBD_PPX_GppA"/>
    <property type="match status" value="1"/>
</dbReference>